<evidence type="ECO:0000313" key="2">
    <source>
        <dbReference type="Proteomes" id="UP000799753"/>
    </source>
</evidence>
<reference evidence="1" key="1">
    <citation type="journal article" date="2020" name="Stud. Mycol.">
        <title>101 Dothideomycetes genomes: a test case for predicting lifestyles and emergence of pathogens.</title>
        <authorList>
            <person name="Haridas S."/>
            <person name="Albert R."/>
            <person name="Binder M."/>
            <person name="Bloem J."/>
            <person name="Labutti K."/>
            <person name="Salamov A."/>
            <person name="Andreopoulos B."/>
            <person name="Baker S."/>
            <person name="Barry K."/>
            <person name="Bills G."/>
            <person name="Bluhm B."/>
            <person name="Cannon C."/>
            <person name="Castanera R."/>
            <person name="Culley D."/>
            <person name="Daum C."/>
            <person name="Ezra D."/>
            <person name="Gonzalez J."/>
            <person name="Henrissat B."/>
            <person name="Kuo A."/>
            <person name="Liang C."/>
            <person name="Lipzen A."/>
            <person name="Lutzoni F."/>
            <person name="Magnuson J."/>
            <person name="Mondo S."/>
            <person name="Nolan M."/>
            <person name="Ohm R."/>
            <person name="Pangilinan J."/>
            <person name="Park H.-J."/>
            <person name="Ramirez L."/>
            <person name="Alfaro M."/>
            <person name="Sun H."/>
            <person name="Tritt A."/>
            <person name="Yoshinaga Y."/>
            <person name="Zwiers L.-H."/>
            <person name="Turgeon B."/>
            <person name="Goodwin S."/>
            <person name="Spatafora J."/>
            <person name="Crous P."/>
            <person name="Grigoriev I."/>
        </authorList>
    </citation>
    <scope>NUCLEOTIDE SEQUENCE</scope>
    <source>
        <strain evidence="1">CBS 473.64</strain>
    </source>
</reference>
<keyword evidence="2" id="KW-1185">Reference proteome</keyword>
<proteinExistence type="predicted"/>
<dbReference type="EMBL" id="MU006799">
    <property type="protein sequence ID" value="KAF2636286.1"/>
    <property type="molecule type" value="Genomic_DNA"/>
</dbReference>
<accession>A0A6A6RM34</accession>
<sequence length="315" mass="34528">MSDTPVFSSSRSLLPTISADTIPETPSATHLSSNLTLPSYTSVLTHVPSAADLTNKTQAEIAVDIPNIQHAQADTPPQDSPMGQITATTQPFHLLALARELRDEVLSQVFLDNKTRVVTGDILGSQFLRQLASIAYTTPQLYAEYLPIFLSRTNFFFRTPVDVDNFVLAIDSLPVGLNAWSRIRTLTFELLDIVPTMHLSAMWSPAYFSPGVQSVTVVLDDNHLYQPPAFTALRSVSQIADAYQLDRLWGLPRLGKVTLVCRWRGTVVAAGAGVFWDLIDLLTGGFVGSGREVEVREFRSVGGGGWVELLVTRRG</sequence>
<gene>
    <name evidence="1" type="ORF">P280DRAFT_154895</name>
</gene>
<protein>
    <submittedName>
        <fullName evidence="1">Uncharacterized protein</fullName>
    </submittedName>
</protein>
<dbReference type="Proteomes" id="UP000799753">
    <property type="component" value="Unassembled WGS sequence"/>
</dbReference>
<evidence type="ECO:0000313" key="1">
    <source>
        <dbReference type="EMBL" id="KAF2636286.1"/>
    </source>
</evidence>
<name>A0A6A6RM34_9PLEO</name>
<organism evidence="1 2">
    <name type="scientific">Massarina eburnea CBS 473.64</name>
    <dbReference type="NCBI Taxonomy" id="1395130"/>
    <lineage>
        <taxon>Eukaryota</taxon>
        <taxon>Fungi</taxon>
        <taxon>Dikarya</taxon>
        <taxon>Ascomycota</taxon>
        <taxon>Pezizomycotina</taxon>
        <taxon>Dothideomycetes</taxon>
        <taxon>Pleosporomycetidae</taxon>
        <taxon>Pleosporales</taxon>
        <taxon>Massarineae</taxon>
        <taxon>Massarinaceae</taxon>
        <taxon>Massarina</taxon>
    </lineage>
</organism>
<dbReference type="AlphaFoldDB" id="A0A6A6RM34"/>
<dbReference type="OrthoDB" id="3779151at2759"/>